<evidence type="ECO:0000256" key="1">
    <source>
        <dbReference type="SAM" id="MobiDB-lite"/>
    </source>
</evidence>
<proteinExistence type="predicted"/>
<reference evidence="2" key="1">
    <citation type="submission" date="2020-09" db="EMBL/GenBank/DDBJ databases">
        <authorList>
            <person name="Kikuchi T."/>
        </authorList>
    </citation>
    <scope>NUCLEOTIDE SEQUENCE</scope>
    <source>
        <strain evidence="2">SH1</strain>
    </source>
</reference>
<feature type="compositionally biased region" description="Acidic residues" evidence="1">
    <location>
        <begin position="182"/>
        <end position="199"/>
    </location>
</feature>
<feature type="compositionally biased region" description="Basic residues" evidence="1">
    <location>
        <begin position="28"/>
        <end position="38"/>
    </location>
</feature>
<accession>A0A811KT36</accession>
<dbReference type="EMBL" id="CAJFDH010000004">
    <property type="protein sequence ID" value="CAD5219738.1"/>
    <property type="molecule type" value="Genomic_DNA"/>
</dbReference>
<feature type="compositionally biased region" description="Basic and acidic residues" evidence="1">
    <location>
        <begin position="171"/>
        <end position="181"/>
    </location>
</feature>
<name>A0A811KT36_9BILA</name>
<feature type="compositionally biased region" description="Acidic residues" evidence="1">
    <location>
        <begin position="207"/>
        <end position="217"/>
    </location>
</feature>
<dbReference type="OrthoDB" id="10555800at2759"/>
<feature type="region of interest" description="Disordered" evidence="1">
    <location>
        <begin position="171"/>
        <end position="256"/>
    </location>
</feature>
<feature type="compositionally biased region" description="Basic and acidic residues" evidence="1">
    <location>
        <begin position="44"/>
        <end position="73"/>
    </location>
</feature>
<evidence type="ECO:0000313" key="2">
    <source>
        <dbReference type="EMBL" id="CAD5219738.1"/>
    </source>
</evidence>
<dbReference type="Proteomes" id="UP000783686">
    <property type="component" value="Unassembled WGS sequence"/>
</dbReference>
<dbReference type="EMBL" id="CAJFCW020000004">
    <property type="protein sequence ID" value="CAG9112828.1"/>
    <property type="molecule type" value="Genomic_DNA"/>
</dbReference>
<gene>
    <name evidence="2" type="ORF">BOKJ2_LOCUS8594</name>
</gene>
<dbReference type="Proteomes" id="UP000614601">
    <property type="component" value="Unassembled WGS sequence"/>
</dbReference>
<sequence length="256" mass="30234">MIRAYNPRDNNRRNNYRNDVNRRGGSPIRRRSPPRRGRSPPPPVRRDFDRRNFDHRRRDVPVVRRPAKIDPRKYLPPVRNPAKYVDPPARRTQPIRIERKRPRSPIKNGNAPKRIRTTEKPKVDEEIIKLERKLRFDLTDIFTLCIHSDKATHTERLDLVGRKLEELRNEIDAMPKDKPENLELEEVDCEETGSGDEEETDKRHDEEKEDDDYDEADNIILDQVDQPEEEDSNDNNVPKSPPEEDKGESMNDEPTD</sequence>
<feature type="region of interest" description="Disordered" evidence="1">
    <location>
        <begin position="1"/>
        <end position="94"/>
    </location>
</feature>
<keyword evidence="3" id="KW-1185">Reference proteome</keyword>
<comment type="caution">
    <text evidence="2">The sequence shown here is derived from an EMBL/GenBank/DDBJ whole genome shotgun (WGS) entry which is preliminary data.</text>
</comment>
<organism evidence="2 3">
    <name type="scientific">Bursaphelenchus okinawaensis</name>
    <dbReference type="NCBI Taxonomy" id="465554"/>
    <lineage>
        <taxon>Eukaryota</taxon>
        <taxon>Metazoa</taxon>
        <taxon>Ecdysozoa</taxon>
        <taxon>Nematoda</taxon>
        <taxon>Chromadorea</taxon>
        <taxon>Rhabditida</taxon>
        <taxon>Tylenchina</taxon>
        <taxon>Tylenchomorpha</taxon>
        <taxon>Aphelenchoidea</taxon>
        <taxon>Aphelenchoididae</taxon>
        <taxon>Bursaphelenchus</taxon>
    </lineage>
</organism>
<protein>
    <submittedName>
        <fullName evidence="2">Uncharacterized protein</fullName>
    </submittedName>
</protein>
<dbReference type="AlphaFoldDB" id="A0A811KT36"/>
<evidence type="ECO:0000313" key="3">
    <source>
        <dbReference type="Proteomes" id="UP000614601"/>
    </source>
</evidence>